<dbReference type="AlphaFoldDB" id="A0A8H3FXQ6"/>
<dbReference type="EC" id="6.1.1.2" evidence="3"/>
<dbReference type="InterPro" id="IPR014729">
    <property type="entry name" value="Rossmann-like_a/b/a_fold"/>
</dbReference>
<keyword evidence="5 12" id="KW-0547">Nucleotide-binding</keyword>
<dbReference type="InterPro" id="IPR001412">
    <property type="entry name" value="aa-tRNA-synth_I_CS"/>
</dbReference>
<dbReference type="GO" id="GO:0005759">
    <property type="term" value="C:mitochondrial matrix"/>
    <property type="evidence" value="ECO:0007669"/>
    <property type="project" value="UniProtKB-SubCell"/>
</dbReference>
<evidence type="ECO:0000256" key="10">
    <source>
        <dbReference type="ARBA" id="ARBA00049929"/>
    </source>
</evidence>
<comment type="catalytic activity">
    <reaction evidence="10">
        <text>tRNA(Trp) + L-tryptophan + ATP = L-tryptophyl-tRNA(Trp) + AMP + diphosphate + H(+)</text>
        <dbReference type="Rhea" id="RHEA:24080"/>
        <dbReference type="Rhea" id="RHEA-COMP:9671"/>
        <dbReference type="Rhea" id="RHEA-COMP:9705"/>
        <dbReference type="ChEBI" id="CHEBI:15378"/>
        <dbReference type="ChEBI" id="CHEBI:30616"/>
        <dbReference type="ChEBI" id="CHEBI:33019"/>
        <dbReference type="ChEBI" id="CHEBI:57912"/>
        <dbReference type="ChEBI" id="CHEBI:78442"/>
        <dbReference type="ChEBI" id="CHEBI:78535"/>
        <dbReference type="ChEBI" id="CHEBI:456215"/>
        <dbReference type="EC" id="6.1.1.2"/>
    </reaction>
</comment>
<gene>
    <name evidence="13" type="primary">MSW1</name>
    <name evidence="13" type="ORF">ALECFALPRED_005140</name>
</gene>
<evidence type="ECO:0000256" key="2">
    <source>
        <dbReference type="ARBA" id="ARBA00005594"/>
    </source>
</evidence>
<dbReference type="InterPro" id="IPR002306">
    <property type="entry name" value="Trp-tRNA-ligase"/>
</dbReference>
<dbReference type="InterPro" id="IPR024109">
    <property type="entry name" value="Trp-tRNA-ligase_bac-type"/>
</dbReference>
<dbReference type="OrthoDB" id="15808at2759"/>
<evidence type="ECO:0000256" key="6">
    <source>
        <dbReference type="ARBA" id="ARBA00022840"/>
    </source>
</evidence>
<dbReference type="GO" id="GO:0004830">
    <property type="term" value="F:tryptophan-tRNA ligase activity"/>
    <property type="evidence" value="ECO:0007669"/>
    <property type="project" value="UniProtKB-EC"/>
</dbReference>
<keyword evidence="4 12" id="KW-0436">Ligase</keyword>
<dbReference type="InterPro" id="IPR002305">
    <property type="entry name" value="aa-tRNA-synth_Ic"/>
</dbReference>
<evidence type="ECO:0000256" key="12">
    <source>
        <dbReference type="RuleBase" id="RU363036"/>
    </source>
</evidence>
<evidence type="ECO:0000256" key="1">
    <source>
        <dbReference type="ARBA" id="ARBA00004305"/>
    </source>
</evidence>
<dbReference type="HAMAP" id="MF_00140_B">
    <property type="entry name" value="Trp_tRNA_synth_B"/>
    <property type="match status" value="1"/>
</dbReference>
<name>A0A8H3FXQ6_9LECA</name>
<evidence type="ECO:0000256" key="5">
    <source>
        <dbReference type="ARBA" id="ARBA00022741"/>
    </source>
</evidence>
<evidence type="ECO:0000256" key="11">
    <source>
        <dbReference type="ARBA" id="ARBA00069760"/>
    </source>
</evidence>
<dbReference type="PRINTS" id="PR01039">
    <property type="entry name" value="TRNASYNTHTRP"/>
</dbReference>
<proteinExistence type="inferred from homology"/>
<dbReference type="PANTHER" id="PTHR43766:SF1">
    <property type="entry name" value="TRYPTOPHAN--TRNA LIGASE, MITOCHONDRIAL"/>
    <property type="match status" value="1"/>
</dbReference>
<dbReference type="EMBL" id="CAJPDR010000316">
    <property type="protein sequence ID" value="CAF9932010.1"/>
    <property type="molecule type" value="Genomic_DNA"/>
</dbReference>
<organism evidence="13 14">
    <name type="scientific">Alectoria fallacina</name>
    <dbReference type="NCBI Taxonomy" id="1903189"/>
    <lineage>
        <taxon>Eukaryota</taxon>
        <taxon>Fungi</taxon>
        <taxon>Dikarya</taxon>
        <taxon>Ascomycota</taxon>
        <taxon>Pezizomycotina</taxon>
        <taxon>Lecanoromycetes</taxon>
        <taxon>OSLEUM clade</taxon>
        <taxon>Lecanoromycetidae</taxon>
        <taxon>Lecanorales</taxon>
        <taxon>Lecanorineae</taxon>
        <taxon>Parmeliaceae</taxon>
        <taxon>Alectoria</taxon>
    </lineage>
</organism>
<sequence length="395" mass="44128">MLFGVRRHPRIGCYQQRKWPWKSTSTHATSGISRRSQRLHTSSTKAHIIFSGIQPTGVPHLGNYLGALQQWARLQNEASPSTQLLYSIVDLHAITINQDADQLRRWKRETLATLLAVGLDPERSTIFYQSAVPEHTELMWILSCTASVGHLSRMTQWKSKLALSDEVSALDSTSAKARLKLGLFSYPVLQAADILLYGATHVPVGEDQAQHLEFARQCADQFNTVHGEILVKPQTVLSSAKRVMSLKEPRLKMSKSHQDLRSRIQINDGAEIIGDKIRLALTDSITGVSYDPEHRPGVSNLLAIMSYFDEEGRTAEELAQACKSLSMRQFKATATKAISESLASTRDKYNRIMNHDETHYLDDIATEGSNKARRQADKTMAAVRQVIGLERAGRA</sequence>
<dbReference type="PROSITE" id="PS00178">
    <property type="entry name" value="AA_TRNA_LIGASE_I"/>
    <property type="match status" value="1"/>
</dbReference>
<reference evidence="13" key="1">
    <citation type="submission" date="2021-03" db="EMBL/GenBank/DDBJ databases">
        <authorList>
            <person name="Tagirdzhanova G."/>
        </authorList>
    </citation>
    <scope>NUCLEOTIDE SEQUENCE</scope>
</reference>
<dbReference type="Pfam" id="PF00579">
    <property type="entry name" value="tRNA-synt_1b"/>
    <property type="match status" value="1"/>
</dbReference>
<keyword evidence="7 12" id="KW-0648">Protein biosynthesis</keyword>
<dbReference type="NCBIfam" id="TIGR00233">
    <property type="entry name" value="trpS"/>
    <property type="match status" value="1"/>
</dbReference>
<comment type="caution">
    <text evidence="13">The sequence shown here is derived from an EMBL/GenBank/DDBJ whole genome shotgun (WGS) entry which is preliminary data.</text>
</comment>
<evidence type="ECO:0000256" key="9">
    <source>
        <dbReference type="ARBA" id="ARBA00030268"/>
    </source>
</evidence>
<evidence type="ECO:0000313" key="14">
    <source>
        <dbReference type="Proteomes" id="UP000664203"/>
    </source>
</evidence>
<protein>
    <recommendedName>
        <fullName evidence="11">Tryptophan--tRNA ligase, mitochondrial</fullName>
        <ecNumber evidence="3">6.1.1.2</ecNumber>
    </recommendedName>
    <alternativeName>
        <fullName evidence="9">Tryptophanyl-tRNA synthetase</fullName>
    </alternativeName>
</protein>
<evidence type="ECO:0000256" key="8">
    <source>
        <dbReference type="ARBA" id="ARBA00023146"/>
    </source>
</evidence>
<keyword evidence="14" id="KW-1185">Reference proteome</keyword>
<dbReference type="Gene3D" id="3.40.50.620">
    <property type="entry name" value="HUPs"/>
    <property type="match status" value="1"/>
</dbReference>
<dbReference type="Gene3D" id="1.10.240.10">
    <property type="entry name" value="Tyrosyl-Transfer RNA Synthetase"/>
    <property type="match status" value="1"/>
</dbReference>
<dbReference type="FunFam" id="3.40.50.620:FF:000082">
    <property type="entry name" value="MSW1p Mitochondrial tryptophanyl-tRNA synthetase"/>
    <property type="match status" value="1"/>
</dbReference>
<dbReference type="GO" id="GO:0005524">
    <property type="term" value="F:ATP binding"/>
    <property type="evidence" value="ECO:0007669"/>
    <property type="project" value="UniProtKB-KW"/>
</dbReference>
<dbReference type="InterPro" id="IPR050203">
    <property type="entry name" value="Trp-tRNA_synthetase"/>
</dbReference>
<evidence type="ECO:0000256" key="4">
    <source>
        <dbReference type="ARBA" id="ARBA00022598"/>
    </source>
</evidence>
<evidence type="ECO:0000256" key="7">
    <source>
        <dbReference type="ARBA" id="ARBA00022917"/>
    </source>
</evidence>
<accession>A0A8H3FXQ6</accession>
<dbReference type="CDD" id="cd00806">
    <property type="entry name" value="TrpRS_core"/>
    <property type="match status" value="1"/>
</dbReference>
<evidence type="ECO:0000256" key="3">
    <source>
        <dbReference type="ARBA" id="ARBA00013161"/>
    </source>
</evidence>
<keyword evidence="8 12" id="KW-0030">Aminoacyl-tRNA synthetase</keyword>
<evidence type="ECO:0000313" key="13">
    <source>
        <dbReference type="EMBL" id="CAF9932010.1"/>
    </source>
</evidence>
<dbReference type="Proteomes" id="UP000664203">
    <property type="component" value="Unassembled WGS sequence"/>
</dbReference>
<keyword evidence="6 12" id="KW-0067">ATP-binding</keyword>
<comment type="subcellular location">
    <subcellularLocation>
        <location evidence="1">Mitochondrion matrix</location>
    </subcellularLocation>
</comment>
<dbReference type="SUPFAM" id="SSF52374">
    <property type="entry name" value="Nucleotidylyl transferase"/>
    <property type="match status" value="1"/>
</dbReference>
<dbReference type="GO" id="GO:0070183">
    <property type="term" value="P:mitochondrial tryptophanyl-tRNA aminoacylation"/>
    <property type="evidence" value="ECO:0007669"/>
    <property type="project" value="TreeGrafter"/>
</dbReference>
<comment type="similarity">
    <text evidence="2 12">Belongs to the class-I aminoacyl-tRNA synthetase family.</text>
</comment>
<dbReference type="PANTHER" id="PTHR43766">
    <property type="entry name" value="TRYPTOPHAN--TRNA LIGASE, MITOCHONDRIAL"/>
    <property type="match status" value="1"/>
</dbReference>
<dbReference type="FunFam" id="1.10.240.10:FF:000002">
    <property type="entry name" value="Tryptophan--tRNA ligase"/>
    <property type="match status" value="1"/>
</dbReference>